<evidence type="ECO:0000259" key="5">
    <source>
        <dbReference type="Pfam" id="PF00551"/>
    </source>
</evidence>
<keyword evidence="4" id="KW-0658">Purine biosynthesis</keyword>
<evidence type="ECO:0000313" key="6">
    <source>
        <dbReference type="EMBL" id="CCE24378.1"/>
    </source>
</evidence>
<comment type="pathway">
    <text evidence="1">Purine metabolism; IMP biosynthesis via de novo pathway; N(2)-formyl-N(1)-(5-phospho-D-ribosyl)glycinamide from N(1)-(5-phospho-D-ribosyl)glycinamide (10-formyl THF route): step 1/1.</text>
</comment>
<dbReference type="PANTHER" id="PTHR43369">
    <property type="entry name" value="PHOSPHORIBOSYLGLYCINAMIDE FORMYLTRANSFERASE"/>
    <property type="match status" value="1"/>
</dbReference>
<accession>G4SYT1</accession>
<organism evidence="6 7">
    <name type="scientific">Methylotuvimicrobium alcaliphilum (strain DSM 19304 / NCIMB 14124 / VKM B-2133 / 20Z)</name>
    <name type="common">Methylomicrobium alcaliphilum</name>
    <dbReference type="NCBI Taxonomy" id="1091494"/>
    <lineage>
        <taxon>Bacteria</taxon>
        <taxon>Pseudomonadati</taxon>
        <taxon>Pseudomonadota</taxon>
        <taxon>Gammaproteobacteria</taxon>
        <taxon>Methylococcales</taxon>
        <taxon>Methylococcaceae</taxon>
        <taxon>Methylotuvimicrobium</taxon>
    </lineage>
</organism>
<dbReference type="InterPro" id="IPR036477">
    <property type="entry name" value="Formyl_transf_N_sf"/>
</dbReference>
<keyword evidence="3 6" id="KW-0808">Transferase</keyword>
<dbReference type="HOGENOM" id="CLU_073809_1_0_6"/>
<keyword evidence="7" id="KW-1185">Reference proteome</keyword>
<dbReference type="Proteomes" id="UP000008315">
    <property type="component" value="Chromosome"/>
</dbReference>
<dbReference type="SUPFAM" id="SSF53328">
    <property type="entry name" value="Formyltransferase"/>
    <property type="match status" value="1"/>
</dbReference>
<dbReference type="KEGG" id="mah:MEALZ_2703"/>
<reference evidence="7" key="1">
    <citation type="journal article" date="2012" name="J. Bacteriol.">
        <title>Genome sequence of the haloalkaliphilic methanotrophic bacterium Methylomicrobium alcaliphilum 20Z.</title>
        <authorList>
            <person name="Vuilleumier S."/>
            <person name="Khmelenina V.N."/>
            <person name="Bringel F."/>
            <person name="Reshetnikov A.S."/>
            <person name="Lajus A."/>
            <person name="Mangenot S."/>
            <person name="Rouy Z."/>
            <person name="Op den Camp H.J."/>
            <person name="Jetten M.S."/>
            <person name="Dispirito A.A."/>
            <person name="Dunfield P."/>
            <person name="Klotz M.G."/>
            <person name="Semrau J.D."/>
            <person name="Stein L.Y."/>
            <person name="Barbe V."/>
            <person name="Medigue C."/>
            <person name="Trotsenko Y.A."/>
            <person name="Kalyuzhnaya M.G."/>
        </authorList>
    </citation>
    <scope>NUCLEOTIDE SEQUENCE [LARGE SCALE GENOMIC DNA]</scope>
    <source>
        <strain evidence="7">DSM 19304 / NCIMB 14124 / VKM B-2133 / 20Z</strain>
    </source>
</reference>
<name>G4SYT1_META2</name>
<sequence length="270" mass="30915">MSNLSVVILCGSSARHIYFANELCRHCQPKAIIQETGCHQILGKIIKLLKDPKKLSQKLSRWLRDRKRYSGNPEAKYYFGDKTPELERPELRIEVPYINDEQVLSIVDQHQPDVIAVFGTSLIKGPLLETGRLGIINLHGGLSPEYRGADCTFWALYNQEPEKVGCTIHYINAGIDTGHLIAHVSPEVKANDTELQLFWRAVKSSTKAFCELLNRLEKGEQFGVVQESKGKLYQVKDRKVEHEQQLTQLLNYGLLKDINLEERIEWFKKT</sequence>
<dbReference type="RefSeq" id="WP_014149144.1">
    <property type="nucleotide sequence ID" value="NC_016112.1"/>
</dbReference>
<dbReference type="AlphaFoldDB" id="G4SYT1"/>
<dbReference type="GO" id="GO:0005829">
    <property type="term" value="C:cytosol"/>
    <property type="evidence" value="ECO:0007669"/>
    <property type="project" value="TreeGrafter"/>
</dbReference>
<dbReference type="PANTHER" id="PTHR43369:SF2">
    <property type="entry name" value="PHOSPHORIBOSYLGLYCINAMIDE FORMYLTRANSFERASE"/>
    <property type="match status" value="1"/>
</dbReference>
<proteinExistence type="predicted"/>
<dbReference type="EC" id="2.1.2.2" evidence="2"/>
<evidence type="ECO:0000256" key="4">
    <source>
        <dbReference type="ARBA" id="ARBA00022755"/>
    </source>
</evidence>
<dbReference type="EMBL" id="FO082060">
    <property type="protein sequence ID" value="CCE24378.1"/>
    <property type="molecule type" value="Genomic_DNA"/>
</dbReference>
<evidence type="ECO:0000256" key="2">
    <source>
        <dbReference type="ARBA" id="ARBA00012254"/>
    </source>
</evidence>
<dbReference type="PATRIC" id="fig|271065.3.peg.2774"/>
<feature type="domain" description="Formyl transferase N-terminal" evidence="5">
    <location>
        <begin position="100"/>
        <end position="211"/>
    </location>
</feature>
<dbReference type="Gene3D" id="3.40.50.170">
    <property type="entry name" value="Formyl transferase, N-terminal domain"/>
    <property type="match status" value="1"/>
</dbReference>
<dbReference type="GO" id="GO:0006189">
    <property type="term" value="P:'de novo' IMP biosynthetic process"/>
    <property type="evidence" value="ECO:0007669"/>
    <property type="project" value="TreeGrafter"/>
</dbReference>
<evidence type="ECO:0000313" key="7">
    <source>
        <dbReference type="Proteomes" id="UP000008315"/>
    </source>
</evidence>
<dbReference type="Pfam" id="PF00551">
    <property type="entry name" value="Formyl_trans_N"/>
    <property type="match status" value="1"/>
</dbReference>
<dbReference type="STRING" id="1091494.MEALZ_2703"/>
<gene>
    <name evidence="6" type="ordered locus">MEALZ_2703</name>
</gene>
<protein>
    <recommendedName>
        <fullName evidence="2">phosphoribosylglycinamide formyltransferase 1</fullName>
        <ecNumber evidence="2">2.1.2.2</ecNumber>
    </recommendedName>
</protein>
<dbReference type="CDD" id="cd08653">
    <property type="entry name" value="FMT_core_like_3"/>
    <property type="match status" value="1"/>
</dbReference>
<evidence type="ECO:0000256" key="1">
    <source>
        <dbReference type="ARBA" id="ARBA00005054"/>
    </source>
</evidence>
<evidence type="ECO:0000256" key="3">
    <source>
        <dbReference type="ARBA" id="ARBA00022679"/>
    </source>
</evidence>
<dbReference type="GO" id="GO:0004644">
    <property type="term" value="F:phosphoribosylglycinamide formyltransferase activity"/>
    <property type="evidence" value="ECO:0007669"/>
    <property type="project" value="UniProtKB-EC"/>
</dbReference>
<dbReference type="InterPro" id="IPR002376">
    <property type="entry name" value="Formyl_transf_N"/>
</dbReference>